<name>A0A1C7MXN4_9FUNG</name>
<proteinExistence type="predicted"/>
<accession>A0A1C7MXN4</accession>
<sequence>MSECADAFDRMYPISDSRFILLENQLKEYFASRYLQKSWDSNIFAGLFLASLLASANASSWLRQYKEKTIITALVECVLGEYLDLPEVDPL</sequence>
<keyword evidence="3" id="KW-1185">Reference proteome</keyword>
<dbReference type="AlphaFoldDB" id="A0A1C7MXN4"/>
<comment type="caution">
    <text evidence="2">The sequence shown here is derived from an EMBL/GenBank/DDBJ whole genome shotgun (WGS) entry which is preliminary data.</text>
</comment>
<dbReference type="EMBL" id="LUGH01001170">
    <property type="protein sequence ID" value="OBZ81521.1"/>
    <property type="molecule type" value="Genomic_DNA"/>
</dbReference>
<organism evidence="2 3">
    <name type="scientific">Choanephora cucurbitarum</name>
    <dbReference type="NCBI Taxonomy" id="101091"/>
    <lineage>
        <taxon>Eukaryota</taxon>
        <taxon>Fungi</taxon>
        <taxon>Fungi incertae sedis</taxon>
        <taxon>Mucoromycota</taxon>
        <taxon>Mucoromycotina</taxon>
        <taxon>Mucoromycetes</taxon>
        <taxon>Mucorales</taxon>
        <taxon>Mucorineae</taxon>
        <taxon>Choanephoraceae</taxon>
        <taxon>Choanephoroideae</taxon>
        <taxon>Choanephora</taxon>
    </lineage>
</organism>
<evidence type="ECO:0000313" key="3">
    <source>
        <dbReference type="Proteomes" id="UP000093000"/>
    </source>
</evidence>
<keyword evidence="1" id="KW-0472">Membrane</keyword>
<reference evidence="2 3" key="1">
    <citation type="submission" date="2016-03" db="EMBL/GenBank/DDBJ databases">
        <title>Choanephora cucurbitarum.</title>
        <authorList>
            <person name="Min B."/>
            <person name="Park H."/>
            <person name="Park J.-H."/>
            <person name="Shin H.-D."/>
            <person name="Choi I.-G."/>
        </authorList>
    </citation>
    <scope>NUCLEOTIDE SEQUENCE [LARGE SCALE GENOMIC DNA]</scope>
    <source>
        <strain evidence="2 3">KUS-F28377</strain>
    </source>
</reference>
<evidence type="ECO:0000313" key="2">
    <source>
        <dbReference type="EMBL" id="OBZ81521.1"/>
    </source>
</evidence>
<feature type="transmembrane region" description="Helical" evidence="1">
    <location>
        <begin position="43"/>
        <end position="62"/>
    </location>
</feature>
<evidence type="ECO:0000256" key="1">
    <source>
        <dbReference type="SAM" id="Phobius"/>
    </source>
</evidence>
<protein>
    <submittedName>
        <fullName evidence="2">Uncharacterized protein</fullName>
    </submittedName>
</protein>
<dbReference type="InParanoid" id="A0A1C7MXN4"/>
<keyword evidence="1" id="KW-0812">Transmembrane</keyword>
<keyword evidence="1" id="KW-1133">Transmembrane helix</keyword>
<dbReference type="Proteomes" id="UP000093000">
    <property type="component" value="Unassembled WGS sequence"/>
</dbReference>
<gene>
    <name evidence="2" type="ORF">A0J61_10430</name>
</gene>